<organism evidence="2 4">
    <name type="scientific">Phocaeicola sartorii</name>
    <dbReference type="NCBI Taxonomy" id="671267"/>
    <lineage>
        <taxon>Bacteria</taxon>
        <taxon>Pseudomonadati</taxon>
        <taxon>Bacteroidota</taxon>
        <taxon>Bacteroidia</taxon>
        <taxon>Bacteroidales</taxon>
        <taxon>Bacteroidaceae</taxon>
        <taxon>Phocaeicola</taxon>
    </lineage>
</organism>
<reference evidence="3 5" key="2">
    <citation type="submission" date="2019-04" db="EMBL/GenBank/DDBJ databases">
        <title>Microbes associate with the intestines of laboratory mice.</title>
        <authorList>
            <person name="Navarre W."/>
            <person name="Wong E."/>
            <person name="Huang K."/>
            <person name="Tropini C."/>
            <person name="Ng K."/>
            <person name="Yu B."/>
        </authorList>
    </citation>
    <scope>NUCLEOTIDE SEQUENCE [LARGE SCALE GENOMIC DNA]</scope>
    <source>
        <strain evidence="3 5">NM22_B1</strain>
    </source>
</reference>
<evidence type="ECO:0000313" key="2">
    <source>
        <dbReference type="EMBL" id="EOS14827.1"/>
    </source>
</evidence>
<keyword evidence="1" id="KW-0812">Transmembrane</keyword>
<evidence type="ECO:0008006" key="6">
    <source>
        <dbReference type="Google" id="ProtNLM"/>
    </source>
</evidence>
<feature type="transmembrane region" description="Helical" evidence="1">
    <location>
        <begin position="55"/>
        <end position="76"/>
    </location>
</feature>
<dbReference type="Proteomes" id="UP000310760">
    <property type="component" value="Unassembled WGS sequence"/>
</dbReference>
<dbReference type="PATRIC" id="fig|1235788.3.peg.838"/>
<dbReference type="EMBL" id="ASSP01000006">
    <property type="protein sequence ID" value="EOS14827.1"/>
    <property type="molecule type" value="Genomic_DNA"/>
</dbReference>
<dbReference type="AlphaFoldDB" id="R9IBM1"/>
<dbReference type="Proteomes" id="UP000014200">
    <property type="component" value="Unassembled WGS sequence"/>
</dbReference>
<comment type="caution">
    <text evidence="2">The sequence shown here is derived from an EMBL/GenBank/DDBJ whole genome shotgun (WGS) entry which is preliminary data.</text>
</comment>
<gene>
    <name evidence="2" type="ORF">C802_00842</name>
    <name evidence="3" type="ORF">E5339_03985</name>
</gene>
<reference evidence="2 4" key="1">
    <citation type="submission" date="2013-04" db="EMBL/GenBank/DDBJ databases">
        <title>The Genome Sequence of Bacteroides massiliensis dnLKV3.</title>
        <authorList>
            <consortium name="The Broad Institute Genomics Platform"/>
            <consortium name="The Broad Institute Genome Sequencing Center for Infectious Disease"/>
            <person name="Earl A."/>
            <person name="Xavier R."/>
            <person name="Kuhn K."/>
            <person name="Stappenbeck T."/>
            <person name="Walker B."/>
            <person name="Young S."/>
            <person name="Zeng Q."/>
            <person name="Gargeya S."/>
            <person name="Fitzgerald M."/>
            <person name="Haas B."/>
            <person name="Abouelleil A."/>
            <person name="Allen A.W."/>
            <person name="Alvarado L."/>
            <person name="Arachchi H.M."/>
            <person name="Berlin A.M."/>
            <person name="Chapman S.B."/>
            <person name="Gainer-Dewar J."/>
            <person name="Goldberg J."/>
            <person name="Griggs A."/>
            <person name="Gujja S."/>
            <person name="Hansen M."/>
            <person name="Howarth C."/>
            <person name="Imamovic A."/>
            <person name="Ireland A."/>
            <person name="Larimer J."/>
            <person name="McCowan C."/>
            <person name="Murphy C."/>
            <person name="Pearson M."/>
            <person name="Poon T.W."/>
            <person name="Priest M."/>
            <person name="Roberts A."/>
            <person name="Saif S."/>
            <person name="Shea T."/>
            <person name="Sisk P."/>
            <person name="Sykes S."/>
            <person name="Wortman J."/>
            <person name="Nusbaum C."/>
            <person name="Birren B."/>
        </authorList>
    </citation>
    <scope>NUCLEOTIDE SEQUENCE [LARGE SCALE GENOMIC DNA]</scope>
    <source>
        <strain evidence="2">DnLKV3</strain>
        <strain evidence="4">dnLKV3</strain>
    </source>
</reference>
<proteinExistence type="predicted"/>
<evidence type="ECO:0000256" key="1">
    <source>
        <dbReference type="SAM" id="Phobius"/>
    </source>
</evidence>
<keyword evidence="1" id="KW-0472">Membrane</keyword>
<protein>
    <recommendedName>
        <fullName evidence="6">Transmembrane protein</fullName>
    </recommendedName>
</protein>
<dbReference type="HOGENOM" id="CLU_128608_0_0_10"/>
<name>R9IBM1_9BACT</name>
<dbReference type="GeneID" id="82155731"/>
<evidence type="ECO:0000313" key="5">
    <source>
        <dbReference type="Proteomes" id="UP000310760"/>
    </source>
</evidence>
<keyword evidence="1" id="KW-1133">Transmembrane helix</keyword>
<dbReference type="EMBL" id="SRYJ01000006">
    <property type="protein sequence ID" value="TGY72332.1"/>
    <property type="molecule type" value="Genomic_DNA"/>
</dbReference>
<dbReference type="RefSeq" id="WP_016275282.1">
    <property type="nucleotide sequence ID" value="NZ_CAJUNV010000030.1"/>
</dbReference>
<keyword evidence="4" id="KW-1185">Reference proteome</keyword>
<sequence>MSDTVSAEVTLFSATHPDIVKRTSVSSVLISAILCVAGAGAFVTSLKLDDSSSTMSMVCMTGGTILFLWAIFRFFWRSKEWVYVPTGSVAKEGTCFFDVCDLHALTEALEKKGFETKNDVKVKTNGNVRMDYMISQDKKFVAAQLFRFIPYTYEPASSVFYFTGNDASAFVHCLETSEF</sequence>
<evidence type="ECO:0000313" key="4">
    <source>
        <dbReference type="Proteomes" id="UP000014200"/>
    </source>
</evidence>
<feature type="transmembrane region" description="Helical" evidence="1">
    <location>
        <begin position="25"/>
        <end position="43"/>
    </location>
</feature>
<accession>R9IBM1</accession>
<evidence type="ECO:0000313" key="3">
    <source>
        <dbReference type="EMBL" id="TGY72332.1"/>
    </source>
</evidence>
<dbReference type="OrthoDB" id="1046776at2"/>